<dbReference type="Proteomes" id="UP001183777">
    <property type="component" value="Unassembled WGS sequence"/>
</dbReference>
<evidence type="ECO:0000313" key="2">
    <source>
        <dbReference type="EMBL" id="MDT0427207.1"/>
    </source>
</evidence>
<feature type="chain" id="PRO_5045960819" evidence="1">
    <location>
        <begin position="32"/>
        <end position="95"/>
    </location>
</feature>
<organism evidence="2 3">
    <name type="scientific">Streptomyces salyersiae</name>
    <dbReference type="NCBI Taxonomy" id="3075530"/>
    <lineage>
        <taxon>Bacteria</taxon>
        <taxon>Bacillati</taxon>
        <taxon>Actinomycetota</taxon>
        <taxon>Actinomycetes</taxon>
        <taxon>Kitasatosporales</taxon>
        <taxon>Streptomycetaceae</taxon>
        <taxon>Streptomyces</taxon>
    </lineage>
</organism>
<keyword evidence="1" id="KW-0732">Signal</keyword>
<name>A0ABU2REA9_9ACTN</name>
<comment type="caution">
    <text evidence="2">The sequence shown here is derived from an EMBL/GenBank/DDBJ whole genome shotgun (WGS) entry which is preliminary data.</text>
</comment>
<accession>A0ABU2REA9</accession>
<evidence type="ECO:0000256" key="1">
    <source>
        <dbReference type="SAM" id="SignalP"/>
    </source>
</evidence>
<protein>
    <submittedName>
        <fullName evidence="2">Uncharacterized protein</fullName>
    </submittedName>
</protein>
<feature type="signal peptide" evidence="1">
    <location>
        <begin position="1"/>
        <end position="31"/>
    </location>
</feature>
<gene>
    <name evidence="2" type="ORF">RM649_06040</name>
</gene>
<dbReference type="EMBL" id="JAVREX010000002">
    <property type="protein sequence ID" value="MDT0427207.1"/>
    <property type="molecule type" value="Genomic_DNA"/>
</dbReference>
<reference evidence="3" key="1">
    <citation type="submission" date="2023-07" db="EMBL/GenBank/DDBJ databases">
        <title>30 novel species of actinomycetes from the DSMZ collection.</title>
        <authorList>
            <person name="Nouioui I."/>
        </authorList>
    </citation>
    <scope>NUCLEOTIDE SEQUENCE [LARGE SCALE GENOMIC DNA]</scope>
    <source>
        <strain evidence="3">DSM 41770</strain>
    </source>
</reference>
<dbReference type="RefSeq" id="WP_143674802.1">
    <property type="nucleotide sequence ID" value="NZ_JAVREX010000002.1"/>
</dbReference>
<keyword evidence="3" id="KW-1185">Reference proteome</keyword>
<sequence>MFRAARLAAVAFTVVAASSVMPLAAAAPAQANHWDCVHYLVSVGYKGQAGTRACLQGEKNVSKCMGTLRDEGVTEGVADVACARAAEKTTTGNEL</sequence>
<proteinExistence type="predicted"/>
<evidence type="ECO:0000313" key="3">
    <source>
        <dbReference type="Proteomes" id="UP001183777"/>
    </source>
</evidence>